<keyword evidence="5" id="KW-0949">S-adenosyl-L-methionine</keyword>
<organism evidence="7 8">
    <name type="scientific">Roseospirillum parvum</name>
    <dbReference type="NCBI Taxonomy" id="83401"/>
    <lineage>
        <taxon>Bacteria</taxon>
        <taxon>Pseudomonadati</taxon>
        <taxon>Pseudomonadota</taxon>
        <taxon>Alphaproteobacteria</taxon>
        <taxon>Rhodospirillales</taxon>
        <taxon>Rhodospirillaceae</taxon>
        <taxon>Roseospirillum</taxon>
    </lineage>
</organism>
<dbReference type="InterPro" id="IPR036804">
    <property type="entry name" value="CheR_N_sf"/>
</dbReference>
<accession>A0A1G8CM97</accession>
<keyword evidence="3 7" id="KW-0489">Methyltransferase</keyword>
<evidence type="ECO:0000313" key="7">
    <source>
        <dbReference type="EMBL" id="SDH46484.1"/>
    </source>
</evidence>
<dbReference type="SMART" id="SM00138">
    <property type="entry name" value="MeTrc"/>
    <property type="match status" value="1"/>
</dbReference>
<dbReference type="SUPFAM" id="SSF53335">
    <property type="entry name" value="S-adenosyl-L-methionine-dependent methyltransferases"/>
    <property type="match status" value="1"/>
</dbReference>
<dbReference type="InterPro" id="IPR022641">
    <property type="entry name" value="CheR_N"/>
</dbReference>
<evidence type="ECO:0000256" key="3">
    <source>
        <dbReference type="ARBA" id="ARBA00022603"/>
    </source>
</evidence>
<dbReference type="InterPro" id="IPR050903">
    <property type="entry name" value="Bact_Chemotaxis_MeTrfase"/>
</dbReference>
<proteinExistence type="predicted"/>
<dbReference type="InterPro" id="IPR022642">
    <property type="entry name" value="CheR_C"/>
</dbReference>
<evidence type="ECO:0000259" key="6">
    <source>
        <dbReference type="PROSITE" id="PS50123"/>
    </source>
</evidence>
<feature type="domain" description="CheR-type methyltransferase" evidence="6">
    <location>
        <begin position="1"/>
        <end position="256"/>
    </location>
</feature>
<dbReference type="SUPFAM" id="SSF47757">
    <property type="entry name" value="Chemotaxis receptor methyltransferase CheR, N-terminal domain"/>
    <property type="match status" value="1"/>
</dbReference>
<dbReference type="RefSeq" id="WP_092619884.1">
    <property type="nucleotide sequence ID" value="NZ_FNCV01000007.1"/>
</dbReference>
<sequence length="282" mass="31984">MKPEDFDYLSKMLRDRSGLVLTKDKAYLLESRLMPVARKRGYKGLEDLVTQLRNRDETLANDVTEAMTTNESFFFRDVKPFDQFRQIVLPNLLKARATRKNFRIWCAAASSGQEPYTLAMILKEEAARLNGWRHDILGTDLSKEILSKAQRGIYSQFEVQRGLPIQMLVKYFKKADDMWEIDPAVRSMVQYKPWNLLQDLKPLGSFDVVFCRNVLIYFDQPTKTKVLNSIADLLADDGVLYLGGAETVLGISDRFKPIPGQRGVYAVQKPGYSGPSLGAAAG</sequence>
<evidence type="ECO:0000256" key="5">
    <source>
        <dbReference type="ARBA" id="ARBA00022691"/>
    </source>
</evidence>
<dbReference type="PANTHER" id="PTHR24422">
    <property type="entry name" value="CHEMOTAXIS PROTEIN METHYLTRANSFERASE"/>
    <property type="match status" value="1"/>
</dbReference>
<keyword evidence="8" id="KW-1185">Reference proteome</keyword>
<dbReference type="EMBL" id="FNCV01000007">
    <property type="protein sequence ID" value="SDH46484.1"/>
    <property type="molecule type" value="Genomic_DNA"/>
</dbReference>
<keyword evidence="4 7" id="KW-0808">Transferase</keyword>
<name>A0A1G8CM97_9PROT</name>
<dbReference type="EC" id="2.1.1.80" evidence="2"/>
<dbReference type="PANTHER" id="PTHR24422:SF21">
    <property type="entry name" value="CHEMOTAXIS PROTEIN METHYLTRANSFERASE 1"/>
    <property type="match status" value="1"/>
</dbReference>
<dbReference type="STRING" id="83401.SAMN05421742_10741"/>
<evidence type="ECO:0000256" key="4">
    <source>
        <dbReference type="ARBA" id="ARBA00022679"/>
    </source>
</evidence>
<dbReference type="PRINTS" id="PR00996">
    <property type="entry name" value="CHERMTFRASE"/>
</dbReference>
<dbReference type="Pfam" id="PF03705">
    <property type="entry name" value="CheR_N"/>
    <property type="match status" value="1"/>
</dbReference>
<evidence type="ECO:0000256" key="1">
    <source>
        <dbReference type="ARBA" id="ARBA00001541"/>
    </source>
</evidence>
<dbReference type="PROSITE" id="PS50123">
    <property type="entry name" value="CHER"/>
    <property type="match status" value="1"/>
</dbReference>
<dbReference type="GO" id="GO:0008983">
    <property type="term" value="F:protein-glutamate O-methyltransferase activity"/>
    <property type="evidence" value="ECO:0007669"/>
    <property type="project" value="UniProtKB-EC"/>
</dbReference>
<evidence type="ECO:0000313" key="8">
    <source>
        <dbReference type="Proteomes" id="UP000217076"/>
    </source>
</evidence>
<dbReference type="OrthoDB" id="9816309at2"/>
<reference evidence="8" key="1">
    <citation type="submission" date="2016-10" db="EMBL/GenBank/DDBJ databases">
        <authorList>
            <person name="Varghese N."/>
            <person name="Submissions S."/>
        </authorList>
    </citation>
    <scope>NUCLEOTIDE SEQUENCE [LARGE SCALE GENOMIC DNA]</scope>
    <source>
        <strain evidence="8">930I</strain>
    </source>
</reference>
<dbReference type="Pfam" id="PF01739">
    <property type="entry name" value="CheR"/>
    <property type="match status" value="1"/>
</dbReference>
<evidence type="ECO:0000256" key="2">
    <source>
        <dbReference type="ARBA" id="ARBA00012534"/>
    </source>
</evidence>
<dbReference type="Proteomes" id="UP000217076">
    <property type="component" value="Unassembled WGS sequence"/>
</dbReference>
<protein>
    <recommendedName>
        <fullName evidence="2">protein-glutamate O-methyltransferase</fullName>
        <ecNumber evidence="2">2.1.1.80</ecNumber>
    </recommendedName>
</protein>
<dbReference type="InterPro" id="IPR000780">
    <property type="entry name" value="CheR_MeTrfase"/>
</dbReference>
<dbReference type="AlphaFoldDB" id="A0A1G8CM97"/>
<dbReference type="GO" id="GO:0032259">
    <property type="term" value="P:methylation"/>
    <property type="evidence" value="ECO:0007669"/>
    <property type="project" value="UniProtKB-KW"/>
</dbReference>
<dbReference type="Gene3D" id="3.40.50.150">
    <property type="entry name" value="Vaccinia Virus protein VP39"/>
    <property type="match status" value="1"/>
</dbReference>
<comment type="catalytic activity">
    <reaction evidence="1">
        <text>L-glutamyl-[protein] + S-adenosyl-L-methionine = [protein]-L-glutamate 5-O-methyl ester + S-adenosyl-L-homocysteine</text>
        <dbReference type="Rhea" id="RHEA:24452"/>
        <dbReference type="Rhea" id="RHEA-COMP:10208"/>
        <dbReference type="Rhea" id="RHEA-COMP:10311"/>
        <dbReference type="ChEBI" id="CHEBI:29973"/>
        <dbReference type="ChEBI" id="CHEBI:57856"/>
        <dbReference type="ChEBI" id="CHEBI:59789"/>
        <dbReference type="ChEBI" id="CHEBI:82795"/>
        <dbReference type="EC" id="2.1.1.80"/>
    </reaction>
</comment>
<gene>
    <name evidence="7" type="ORF">SAMN05421742_10741</name>
</gene>
<dbReference type="InterPro" id="IPR029063">
    <property type="entry name" value="SAM-dependent_MTases_sf"/>
</dbReference>
<dbReference type="Gene3D" id="1.10.155.10">
    <property type="entry name" value="Chemotaxis receptor methyltransferase CheR, N-terminal domain"/>
    <property type="match status" value="1"/>
</dbReference>